<comment type="caution">
    <text evidence="1">The sequence shown here is derived from an EMBL/GenBank/DDBJ whole genome shotgun (WGS) entry which is preliminary data.</text>
</comment>
<sequence>MDSHSNNNTICPHSAFEVCSCSNVCLHLSLTPCCPMPCTTTTRNEKESTKKRRLVQQENNSSRKMACNDVKINWEIKKVLTESDVLGVTCRLLVGKKCAEAFVVPIFGGDDVENGVNVKIRDYDTYSVHYLVFKKCSSGSYGFGRNWMKEFVSRRGLKGGDMIGLHWDQNNQQFDFSVVEAN</sequence>
<gene>
    <name evidence="1" type="ORF">MILVUS5_LOCUS37082</name>
</gene>
<organism evidence="1 2">
    <name type="scientific">Trifolium pratense</name>
    <name type="common">Red clover</name>
    <dbReference type="NCBI Taxonomy" id="57577"/>
    <lineage>
        <taxon>Eukaryota</taxon>
        <taxon>Viridiplantae</taxon>
        <taxon>Streptophyta</taxon>
        <taxon>Embryophyta</taxon>
        <taxon>Tracheophyta</taxon>
        <taxon>Spermatophyta</taxon>
        <taxon>Magnoliopsida</taxon>
        <taxon>eudicotyledons</taxon>
        <taxon>Gunneridae</taxon>
        <taxon>Pentapetalae</taxon>
        <taxon>rosids</taxon>
        <taxon>fabids</taxon>
        <taxon>Fabales</taxon>
        <taxon>Fabaceae</taxon>
        <taxon>Papilionoideae</taxon>
        <taxon>50 kb inversion clade</taxon>
        <taxon>NPAAA clade</taxon>
        <taxon>Hologalegina</taxon>
        <taxon>IRL clade</taxon>
        <taxon>Trifolieae</taxon>
        <taxon>Trifolium</taxon>
    </lineage>
</organism>
<evidence type="ECO:0000313" key="1">
    <source>
        <dbReference type="EMBL" id="CAJ2673654.1"/>
    </source>
</evidence>
<keyword evidence="2" id="KW-1185">Reference proteome</keyword>
<dbReference type="Proteomes" id="UP001177021">
    <property type="component" value="Unassembled WGS sequence"/>
</dbReference>
<reference evidence="1" key="1">
    <citation type="submission" date="2023-10" db="EMBL/GenBank/DDBJ databases">
        <authorList>
            <person name="Rodriguez Cubillos JULIANA M."/>
            <person name="De Vega J."/>
        </authorList>
    </citation>
    <scope>NUCLEOTIDE SEQUENCE</scope>
</reference>
<evidence type="ECO:0000313" key="2">
    <source>
        <dbReference type="Proteomes" id="UP001177021"/>
    </source>
</evidence>
<accession>A0ACB0LVQ3</accession>
<name>A0ACB0LVQ3_TRIPR</name>
<proteinExistence type="predicted"/>
<dbReference type="EMBL" id="CASHSV030000716">
    <property type="protein sequence ID" value="CAJ2673654.1"/>
    <property type="molecule type" value="Genomic_DNA"/>
</dbReference>
<protein>
    <submittedName>
        <fullName evidence="1">Uncharacterized protein</fullName>
    </submittedName>
</protein>